<dbReference type="InterPro" id="IPR030374">
    <property type="entry name" value="PABS"/>
</dbReference>
<dbReference type="GO" id="GO:0006596">
    <property type="term" value="P:polyamine biosynthetic process"/>
    <property type="evidence" value="ECO:0007669"/>
    <property type="project" value="UniProtKB-KW"/>
</dbReference>
<dbReference type="AlphaFoldDB" id="A0A381YHG0"/>
<dbReference type="SUPFAM" id="SSF53335">
    <property type="entry name" value="S-adenosyl-L-methionine-dependent methyltransferases"/>
    <property type="match status" value="1"/>
</dbReference>
<keyword evidence="3" id="KW-0620">Polyamine biosynthesis</keyword>
<reference evidence="5" key="1">
    <citation type="submission" date="2018-05" db="EMBL/GenBank/DDBJ databases">
        <authorList>
            <person name="Lanie J.A."/>
            <person name="Ng W.-L."/>
            <person name="Kazmierczak K.M."/>
            <person name="Andrzejewski T.M."/>
            <person name="Davidsen T.M."/>
            <person name="Wayne K.J."/>
            <person name="Tettelin H."/>
            <person name="Glass J.I."/>
            <person name="Rusch D."/>
            <person name="Podicherti R."/>
            <person name="Tsui H.-C.T."/>
            <person name="Winkler M.E."/>
        </authorList>
    </citation>
    <scope>NUCLEOTIDE SEQUENCE</scope>
</reference>
<evidence type="ECO:0000256" key="3">
    <source>
        <dbReference type="ARBA" id="ARBA00023115"/>
    </source>
</evidence>
<dbReference type="PANTHER" id="PTHR43317:SF1">
    <property type="entry name" value="THERMOSPERMINE SYNTHASE ACAULIS5"/>
    <property type="match status" value="1"/>
</dbReference>
<sequence length="193" mass="21813">EQVVKACQKFLPLHHKGSFEDPRMNLIFGDAAEYLEQSVESFDVIIIDVPDPIENGPAHKIFTREFYQLAKKRLGHRGIIVVQSGPTAPSFANDCFTVVANTIKNEFISTASYHVFVPAFGSTWGFTIGSTSENKFHRGSEELDKILTKRDVHDLLMFDGKSCDGLFGLPVYLRKELHKETRIITEHDPLYVV</sequence>
<dbReference type="InterPro" id="IPR029063">
    <property type="entry name" value="SAM-dependent_MTases_sf"/>
</dbReference>
<feature type="non-terminal residue" evidence="5">
    <location>
        <position position="1"/>
    </location>
</feature>
<dbReference type="EMBL" id="UINC01018159">
    <property type="protein sequence ID" value="SVA76011.1"/>
    <property type="molecule type" value="Genomic_DNA"/>
</dbReference>
<dbReference type="Gene3D" id="3.40.50.150">
    <property type="entry name" value="Vaccinia Virus protein VP39"/>
    <property type="match status" value="1"/>
</dbReference>
<name>A0A381YHG0_9ZZZZ</name>
<evidence type="ECO:0000256" key="1">
    <source>
        <dbReference type="ARBA" id="ARBA00007867"/>
    </source>
</evidence>
<protein>
    <recommendedName>
        <fullName evidence="4">PABS domain-containing protein</fullName>
    </recommendedName>
</protein>
<evidence type="ECO:0000259" key="4">
    <source>
        <dbReference type="PROSITE" id="PS51006"/>
    </source>
</evidence>
<dbReference type="PANTHER" id="PTHR43317">
    <property type="entry name" value="THERMOSPERMINE SYNTHASE ACAULIS5"/>
    <property type="match status" value="1"/>
</dbReference>
<dbReference type="GO" id="GO:0016740">
    <property type="term" value="F:transferase activity"/>
    <property type="evidence" value="ECO:0007669"/>
    <property type="project" value="UniProtKB-KW"/>
</dbReference>
<keyword evidence="2" id="KW-0808">Transferase</keyword>
<comment type="similarity">
    <text evidence="1">Belongs to the spermidine/spermine synthase family.</text>
</comment>
<dbReference type="PROSITE" id="PS51006">
    <property type="entry name" value="PABS_2"/>
    <property type="match status" value="1"/>
</dbReference>
<accession>A0A381YHG0</accession>
<proteinExistence type="inferred from homology"/>
<organism evidence="5">
    <name type="scientific">marine metagenome</name>
    <dbReference type="NCBI Taxonomy" id="408172"/>
    <lineage>
        <taxon>unclassified sequences</taxon>
        <taxon>metagenomes</taxon>
        <taxon>ecological metagenomes</taxon>
    </lineage>
</organism>
<gene>
    <name evidence="5" type="ORF">METZ01_LOCUS128865</name>
</gene>
<feature type="domain" description="PABS" evidence="4">
    <location>
        <begin position="1"/>
        <end position="131"/>
    </location>
</feature>
<dbReference type="Pfam" id="PF01564">
    <property type="entry name" value="Spermine_synth"/>
    <property type="match status" value="1"/>
</dbReference>
<evidence type="ECO:0000256" key="2">
    <source>
        <dbReference type="ARBA" id="ARBA00022679"/>
    </source>
</evidence>
<evidence type="ECO:0000313" key="5">
    <source>
        <dbReference type="EMBL" id="SVA76011.1"/>
    </source>
</evidence>